<dbReference type="STRING" id="1220589.CD32_14400"/>
<organism evidence="7 8">
    <name type="scientific">Lysinibacillus odysseyi 34hs-1 = NBRC 100172</name>
    <dbReference type="NCBI Taxonomy" id="1220589"/>
    <lineage>
        <taxon>Bacteria</taxon>
        <taxon>Bacillati</taxon>
        <taxon>Bacillota</taxon>
        <taxon>Bacilli</taxon>
        <taxon>Bacillales</taxon>
        <taxon>Bacillaceae</taxon>
        <taxon>Lysinibacillus</taxon>
    </lineage>
</organism>
<accession>A0A0A3IKA3</accession>
<dbReference type="EMBL" id="JPVP01000057">
    <property type="protein sequence ID" value="KGR83885.1"/>
    <property type="molecule type" value="Genomic_DNA"/>
</dbReference>
<dbReference type="PANTHER" id="PTHR43308">
    <property type="entry name" value="OUTER MEMBRANE PROTEIN ALPHA-RELATED"/>
    <property type="match status" value="1"/>
</dbReference>
<dbReference type="RefSeq" id="WP_036155803.1">
    <property type="nucleotide sequence ID" value="NZ_AVCX01000004.1"/>
</dbReference>
<evidence type="ECO:0008006" key="9">
    <source>
        <dbReference type="Google" id="ProtNLM"/>
    </source>
</evidence>
<evidence type="ECO:0000259" key="6">
    <source>
        <dbReference type="PROSITE" id="PS51272"/>
    </source>
</evidence>
<dbReference type="eggNOG" id="COG5386">
    <property type="taxonomic scope" value="Bacteria"/>
</dbReference>
<dbReference type="PROSITE" id="PS51272">
    <property type="entry name" value="SLH"/>
    <property type="match status" value="2"/>
</dbReference>
<name>A0A0A3IKA3_9BACI</name>
<proteinExistence type="predicted"/>
<dbReference type="SMART" id="SM00725">
    <property type="entry name" value="NEAT"/>
    <property type="match status" value="2"/>
</dbReference>
<feature type="compositionally biased region" description="Basic and acidic residues" evidence="3">
    <location>
        <begin position="155"/>
        <end position="173"/>
    </location>
</feature>
<dbReference type="SUPFAM" id="SSF158911">
    <property type="entry name" value="NEAT domain-like"/>
    <property type="match status" value="3"/>
</dbReference>
<keyword evidence="2 4" id="KW-0732">Signal</keyword>
<keyword evidence="8" id="KW-1185">Reference proteome</keyword>
<dbReference type="InterPro" id="IPR051465">
    <property type="entry name" value="Cell_Envelope_Struct_Comp"/>
</dbReference>
<feature type="domain" description="SLH" evidence="6">
    <location>
        <begin position="483"/>
        <end position="546"/>
    </location>
</feature>
<dbReference type="InterPro" id="IPR006635">
    <property type="entry name" value="NEAT_dom"/>
</dbReference>
<evidence type="ECO:0000256" key="3">
    <source>
        <dbReference type="SAM" id="MobiDB-lite"/>
    </source>
</evidence>
<feature type="region of interest" description="Disordered" evidence="3">
    <location>
        <begin position="155"/>
        <end position="180"/>
    </location>
</feature>
<dbReference type="PROSITE" id="PS50978">
    <property type="entry name" value="NEAT"/>
    <property type="match status" value="2"/>
</dbReference>
<sequence length="606" mass="65786">MTKNRNTKVALVALMAVSAITPAAVSANAGETQNVNGTDATTKNTAAPATETAVRTIDFTLTDETGMLSRYVKSPGKLIEREGQYYIQPEISEAALAMITDAKIGDTPIIHTYGDVKMVLIPVGKDFAPVKGALTLQSPGYKGTVDFTLTADPATIKEVKDEKPEEKPEEKPTKPSTPYGDIADGKYEVTFDAYNPKTGEGNYAAITNHLNEKAVLVVEKGKYFLEVSATEKSNGMIAEYQVLAGDKYVKAETVSGSQAKYPHVVRLPLTSLNDLTTAKLHVVAGTHDAWYDFQIAVDKGLDLPKKEESADETVTLPAYVYQDGLQDLSIMHGKYLADKVKVTATETGYNVDVTFPEGQHLNGFTVEGATVAKKSENKVDGNTVKVYTLSVDDLSKIYTATVDLSVRVGDFSYDEKYNIQLQFGGMKNPFGDIQKLANYGAIVSLYSQGIFKESEKFNPYTTTTRYQFSLMLFRALDLEVPETTGFKDITTLDAEALSAIKALNSYGVINGVNKETFAPNNKITRAQTAKMIYRLLEKEGYKPAADAKMPFSDVPANDQELNKAAAQLHALGIMTGSAGKLNPGAPLTRDQMAKVLNNALEVLGNL</sequence>
<dbReference type="AlphaFoldDB" id="A0A0A3IKA3"/>
<feature type="signal peptide" evidence="4">
    <location>
        <begin position="1"/>
        <end position="29"/>
    </location>
</feature>
<feature type="domain" description="SLH" evidence="6">
    <location>
        <begin position="547"/>
        <end position="606"/>
    </location>
</feature>
<protein>
    <recommendedName>
        <fullName evidence="9">S-layer protein</fullName>
    </recommendedName>
</protein>
<evidence type="ECO:0000313" key="8">
    <source>
        <dbReference type="Proteomes" id="UP000030437"/>
    </source>
</evidence>
<dbReference type="InterPro" id="IPR037250">
    <property type="entry name" value="NEAT_dom_sf"/>
</dbReference>
<comment type="caution">
    <text evidence="7">The sequence shown here is derived from an EMBL/GenBank/DDBJ whole genome shotgun (WGS) entry which is preliminary data.</text>
</comment>
<reference evidence="7 8" key="1">
    <citation type="submission" date="2014-02" db="EMBL/GenBank/DDBJ databases">
        <title>Draft genome sequence of Lysinibacillus odysseyi NBRC 100172.</title>
        <authorList>
            <person name="Zhang F."/>
            <person name="Wang G."/>
            <person name="Zhang L."/>
        </authorList>
    </citation>
    <scope>NUCLEOTIDE SEQUENCE [LARGE SCALE GENOMIC DNA]</scope>
    <source>
        <strain evidence="7 8">NBRC 100172</strain>
    </source>
</reference>
<dbReference type="Pfam" id="PF00395">
    <property type="entry name" value="SLH"/>
    <property type="match status" value="2"/>
</dbReference>
<dbReference type="Pfam" id="PF05031">
    <property type="entry name" value="NEAT"/>
    <property type="match status" value="2"/>
</dbReference>
<evidence type="ECO:0000313" key="7">
    <source>
        <dbReference type="EMBL" id="KGR83885.1"/>
    </source>
</evidence>
<feature type="domain" description="NEAT" evidence="5">
    <location>
        <begin position="182"/>
        <end position="313"/>
    </location>
</feature>
<dbReference type="Gene3D" id="2.60.40.1850">
    <property type="match status" value="2"/>
</dbReference>
<evidence type="ECO:0000256" key="1">
    <source>
        <dbReference type="ARBA" id="ARBA00004196"/>
    </source>
</evidence>
<evidence type="ECO:0000256" key="4">
    <source>
        <dbReference type="SAM" id="SignalP"/>
    </source>
</evidence>
<feature type="chain" id="PRO_5002001973" description="S-layer protein" evidence="4">
    <location>
        <begin position="30"/>
        <end position="606"/>
    </location>
</feature>
<gene>
    <name evidence="7" type="ORF">CD32_14400</name>
</gene>
<dbReference type="InterPro" id="IPR001119">
    <property type="entry name" value="SLH_dom"/>
</dbReference>
<dbReference type="CDD" id="cd06920">
    <property type="entry name" value="NEAT"/>
    <property type="match status" value="2"/>
</dbReference>
<evidence type="ECO:0000259" key="5">
    <source>
        <dbReference type="PROSITE" id="PS50978"/>
    </source>
</evidence>
<dbReference type="PANTHER" id="PTHR43308:SF5">
    <property type="entry name" value="S-LAYER PROTEIN _ PEPTIDOGLYCAN ENDO-BETA-N-ACETYLGLUCOSAMINIDASE"/>
    <property type="match status" value="1"/>
</dbReference>
<dbReference type="GO" id="GO:0030313">
    <property type="term" value="C:cell envelope"/>
    <property type="evidence" value="ECO:0007669"/>
    <property type="project" value="UniProtKB-SubCell"/>
</dbReference>
<comment type="subcellular location">
    <subcellularLocation>
        <location evidence="1">Cell envelope</location>
    </subcellularLocation>
</comment>
<dbReference type="Proteomes" id="UP000030437">
    <property type="component" value="Unassembled WGS sequence"/>
</dbReference>
<feature type="domain" description="NEAT" evidence="5">
    <location>
        <begin position="309"/>
        <end position="431"/>
    </location>
</feature>
<evidence type="ECO:0000256" key="2">
    <source>
        <dbReference type="ARBA" id="ARBA00022729"/>
    </source>
</evidence>